<evidence type="ECO:0000256" key="2">
    <source>
        <dbReference type="SAM" id="Phobius"/>
    </source>
</evidence>
<keyword evidence="2" id="KW-1133">Transmembrane helix</keyword>
<proteinExistence type="predicted"/>
<feature type="region of interest" description="Disordered" evidence="1">
    <location>
        <begin position="70"/>
        <end position="129"/>
    </location>
</feature>
<feature type="region of interest" description="Disordered" evidence="1">
    <location>
        <begin position="25"/>
        <end position="58"/>
    </location>
</feature>
<feature type="compositionally biased region" description="Acidic residues" evidence="1">
    <location>
        <begin position="118"/>
        <end position="129"/>
    </location>
</feature>
<dbReference type="OMA" id="VHTTAYV"/>
<dbReference type="AlphaFoldDB" id="A0A1M2VUF2"/>
<keyword evidence="2" id="KW-0472">Membrane</keyword>
<feature type="transmembrane region" description="Helical" evidence="2">
    <location>
        <begin position="482"/>
        <end position="505"/>
    </location>
</feature>
<dbReference type="Proteomes" id="UP000184267">
    <property type="component" value="Unassembled WGS sequence"/>
</dbReference>
<comment type="caution">
    <text evidence="3">The sequence shown here is derived from an EMBL/GenBank/DDBJ whole genome shotgun (WGS) entry which is preliminary data.</text>
</comment>
<evidence type="ECO:0000313" key="3">
    <source>
        <dbReference type="EMBL" id="OJT11188.1"/>
    </source>
</evidence>
<accession>A0A1M2VUF2</accession>
<keyword evidence="4" id="KW-1185">Reference proteome</keyword>
<dbReference type="STRING" id="154538.A0A1M2VUF2"/>
<gene>
    <name evidence="3" type="ORF">TRAPUB_12295</name>
</gene>
<feature type="transmembrane region" description="Helical" evidence="2">
    <location>
        <begin position="227"/>
        <end position="248"/>
    </location>
</feature>
<feature type="region of interest" description="Disordered" evidence="1">
    <location>
        <begin position="321"/>
        <end position="366"/>
    </location>
</feature>
<feature type="transmembrane region" description="Helical" evidence="2">
    <location>
        <begin position="450"/>
        <end position="470"/>
    </location>
</feature>
<dbReference type="OrthoDB" id="3364069at2759"/>
<reference evidence="3 4" key="1">
    <citation type="submission" date="2016-10" db="EMBL/GenBank/DDBJ databases">
        <title>Genome sequence of the basidiomycete white-rot fungus Trametes pubescens.</title>
        <authorList>
            <person name="Makela M.R."/>
            <person name="Granchi Z."/>
            <person name="Peng M."/>
            <person name="De Vries R.P."/>
            <person name="Grigoriev I."/>
            <person name="Riley R."/>
            <person name="Hilden K."/>
        </authorList>
    </citation>
    <scope>NUCLEOTIDE SEQUENCE [LARGE SCALE GENOMIC DNA]</scope>
    <source>
        <strain evidence="3 4">FBCC735</strain>
    </source>
</reference>
<evidence type="ECO:0000256" key="1">
    <source>
        <dbReference type="SAM" id="MobiDB-lite"/>
    </source>
</evidence>
<keyword evidence="2" id="KW-0812">Transmembrane</keyword>
<sequence length="506" mass="55780">MGFGRVIAAAAAAAPAVREQLRRVYSGEERDEREHTLATAASALPRSTSDSSLESDRYAEDMARRPLIAVDTHGPSRPSPYTPVQSYGAISGESPSTLRASPERYRRDSWLDRVPEEPTVDEEEAADQERDEWDLAEYGYYSGSYQRKVAVYGLVPLTCIVTFLLLANLVRWIWPPRYPATPTLPRSFPSPLPEVLLSAAFYSFTHALRVPIYNAATAIFPPGWNTVAFNTAYVLLSQVLRLAALALLRVRHEMLYPLPTWHDPAFATAWWLALGWAVADAATSVTQGYRQLALYSNVMVPEERVREILAVSKAAVMTERSASGGSAHGSREYMPLSPRNEREATGTDGAATPKANGSRNRREPVSVEEAVRMAVDQDVEQLMHLQEREELEEVYGVPVIYIPVFVPCLQRIDSFLFSLGFTLVLAWAYLRSPLSFPIGTDPPPSIYSNHALGIAFPVVVLAHLFLSLLHSPPVLPRIGVHTTAYVGLLVGLGGFFTGLGLWGALS</sequence>
<name>A0A1M2VUF2_TRAPU</name>
<feature type="transmembrane region" description="Helical" evidence="2">
    <location>
        <begin position="149"/>
        <end position="174"/>
    </location>
</feature>
<feature type="compositionally biased region" description="Basic and acidic residues" evidence="1">
    <location>
        <begin position="25"/>
        <end position="36"/>
    </location>
</feature>
<evidence type="ECO:0000313" key="4">
    <source>
        <dbReference type="Proteomes" id="UP000184267"/>
    </source>
</evidence>
<feature type="transmembrane region" description="Helical" evidence="2">
    <location>
        <begin position="412"/>
        <end position="430"/>
    </location>
</feature>
<organism evidence="3 4">
    <name type="scientific">Trametes pubescens</name>
    <name type="common">White-rot fungus</name>
    <dbReference type="NCBI Taxonomy" id="154538"/>
    <lineage>
        <taxon>Eukaryota</taxon>
        <taxon>Fungi</taxon>
        <taxon>Dikarya</taxon>
        <taxon>Basidiomycota</taxon>
        <taxon>Agaricomycotina</taxon>
        <taxon>Agaricomycetes</taxon>
        <taxon>Polyporales</taxon>
        <taxon>Polyporaceae</taxon>
        <taxon>Trametes</taxon>
    </lineage>
</organism>
<dbReference type="EMBL" id="MNAD01000676">
    <property type="protein sequence ID" value="OJT11188.1"/>
    <property type="molecule type" value="Genomic_DNA"/>
</dbReference>
<protein>
    <submittedName>
        <fullName evidence="3">Uncharacterized protein</fullName>
    </submittedName>
</protein>
<feature type="compositionally biased region" description="Basic and acidic residues" evidence="1">
    <location>
        <begin position="101"/>
        <end position="116"/>
    </location>
</feature>